<dbReference type="PANTHER" id="PTHR48228:SF5">
    <property type="entry name" value="ALPHA-METHYLACYL-COA RACEMASE"/>
    <property type="match status" value="1"/>
</dbReference>
<dbReference type="GO" id="GO:0003824">
    <property type="term" value="F:catalytic activity"/>
    <property type="evidence" value="ECO:0007669"/>
    <property type="project" value="InterPro"/>
</dbReference>
<dbReference type="EMBL" id="QTUC01000001">
    <property type="protein sequence ID" value="REF36610.1"/>
    <property type="molecule type" value="Genomic_DNA"/>
</dbReference>
<evidence type="ECO:0000313" key="2">
    <source>
        <dbReference type="EMBL" id="REF36610.1"/>
    </source>
</evidence>
<dbReference type="SUPFAM" id="SSF89796">
    <property type="entry name" value="CoA-transferase family III (CaiB/BaiF)"/>
    <property type="match status" value="1"/>
</dbReference>
<dbReference type="Proteomes" id="UP000256485">
    <property type="component" value="Unassembled WGS sequence"/>
</dbReference>
<organism evidence="2 3">
    <name type="scientific">Thermasporomyces composti</name>
    <dbReference type="NCBI Taxonomy" id="696763"/>
    <lineage>
        <taxon>Bacteria</taxon>
        <taxon>Bacillati</taxon>
        <taxon>Actinomycetota</taxon>
        <taxon>Actinomycetes</taxon>
        <taxon>Propionibacteriales</taxon>
        <taxon>Nocardioidaceae</taxon>
        <taxon>Thermasporomyces</taxon>
    </lineage>
</organism>
<feature type="compositionally biased region" description="Low complexity" evidence="1">
    <location>
        <begin position="61"/>
        <end position="79"/>
    </location>
</feature>
<dbReference type="InterPro" id="IPR023606">
    <property type="entry name" value="CoA-Trfase_III_dom_1_sf"/>
</dbReference>
<reference evidence="2 3" key="1">
    <citation type="submission" date="2018-08" db="EMBL/GenBank/DDBJ databases">
        <title>Sequencing the genomes of 1000 actinobacteria strains.</title>
        <authorList>
            <person name="Klenk H.-P."/>
        </authorList>
    </citation>
    <scope>NUCLEOTIDE SEQUENCE [LARGE SCALE GENOMIC DNA]</scope>
    <source>
        <strain evidence="2 3">DSM 22891</strain>
    </source>
</reference>
<keyword evidence="3" id="KW-1185">Reference proteome</keyword>
<dbReference type="Pfam" id="PF02515">
    <property type="entry name" value="CoA_transf_3"/>
    <property type="match status" value="1"/>
</dbReference>
<dbReference type="OrthoDB" id="3561197at2"/>
<name>A0A3D9V8W7_THECX</name>
<feature type="region of interest" description="Disordered" evidence="1">
    <location>
        <begin position="36"/>
        <end position="84"/>
    </location>
</feature>
<dbReference type="Gene3D" id="3.40.50.10540">
    <property type="entry name" value="Crotonobetainyl-coa:carnitine coa-transferase, domain 1"/>
    <property type="match status" value="1"/>
</dbReference>
<feature type="compositionally biased region" description="Polar residues" evidence="1">
    <location>
        <begin position="41"/>
        <end position="60"/>
    </location>
</feature>
<dbReference type="PANTHER" id="PTHR48228">
    <property type="entry name" value="SUCCINYL-COA--D-CITRAMALATE COA-TRANSFERASE"/>
    <property type="match status" value="1"/>
</dbReference>
<dbReference type="InterPro" id="IPR050509">
    <property type="entry name" value="CoA-transferase_III"/>
</dbReference>
<dbReference type="InterPro" id="IPR003673">
    <property type="entry name" value="CoA-Trfase_fam_III"/>
</dbReference>
<protein>
    <submittedName>
        <fullName evidence="2">Alpha-methylacyl-CoA racemase</fullName>
    </submittedName>
</protein>
<dbReference type="RefSeq" id="WP_115850219.1">
    <property type="nucleotide sequence ID" value="NZ_QTUC01000001.1"/>
</dbReference>
<dbReference type="AlphaFoldDB" id="A0A3D9V8W7"/>
<accession>A0A3D9V8W7</accession>
<evidence type="ECO:0000256" key="1">
    <source>
        <dbReference type="SAM" id="MobiDB-lite"/>
    </source>
</evidence>
<gene>
    <name evidence="2" type="ORF">DFJ64_2023</name>
</gene>
<proteinExistence type="predicted"/>
<sequence>MPGPLRGLRVVEIASLAPGPFAATVLSDLGAEVVRVDRPPQDSSTSEDVPTTRKSMSGVVSSTTPSTTQRSSRAQTSLTVPPSSPVDVGWLDPLGRGRRSVAVDLKHPRGPETVLRLVERADVLIEGFRPGVCERLGIGPADCLARNPRLVYARITGWGQDGPLAHTAGHDINYLALAGALAPLGPADRPPIPPLNYVADFGGGGMLAVVGILAALWERERSGRGQVVDAAMVDGVALLTAHLRGLRATGGWRDGRGENLLDGGAPFYRTYACADGRYVAVGSLEPAFYAALLQGLGLAAEDLPDQYDRSGWPLLHRRFAEVFATKTRQEWVERFDGTDACVVPVLDLDEAPHHPHLAARRTFVEVDGVRQPGVAPRLSRTPGRIAGPAPYAGQHSRTALLDWGFSPAEVDELLRTKAVVDRPARPASPSPARRWPE</sequence>
<evidence type="ECO:0000313" key="3">
    <source>
        <dbReference type="Proteomes" id="UP000256485"/>
    </source>
</evidence>
<dbReference type="InterPro" id="IPR044855">
    <property type="entry name" value="CoA-Trfase_III_dom3_sf"/>
</dbReference>
<dbReference type="Gene3D" id="3.30.1540.10">
    <property type="entry name" value="formyl-coa transferase, domain 3"/>
    <property type="match status" value="1"/>
</dbReference>
<comment type="caution">
    <text evidence="2">The sequence shown here is derived from an EMBL/GenBank/DDBJ whole genome shotgun (WGS) entry which is preliminary data.</text>
</comment>